<sequence length="108" mass="11672">MLLRHRHRHHLLSRPLRSFPLAALGCVAMSTSSSPSSSASTSAAADYHCRTKHSPTAGYARGPCRLDWANQPNPFVRFSPAPPLLLPNPPPLAPVPYPALFHSPPPPP</sequence>
<reference evidence="2" key="3">
    <citation type="submission" date="2021-05" db="UniProtKB">
        <authorList>
            <consortium name="EnsemblPlants"/>
        </authorList>
    </citation>
    <scope>IDENTIFICATION</scope>
    <source>
        <strain evidence="2">cv. B73</strain>
    </source>
</reference>
<evidence type="ECO:0000313" key="3">
    <source>
        <dbReference type="Proteomes" id="UP000007305"/>
    </source>
</evidence>
<keyword evidence="3" id="KW-1185">Reference proteome</keyword>
<evidence type="ECO:0000313" key="1">
    <source>
        <dbReference type="EMBL" id="ONM00956.1"/>
    </source>
</evidence>
<dbReference type="PANTHER" id="PTHR42741">
    <property type="entry name" value="NITROREDUCTASE FAMILY PROTEIN"/>
    <property type="match status" value="1"/>
</dbReference>
<reference evidence="2" key="2">
    <citation type="submission" date="2019-07" db="EMBL/GenBank/DDBJ databases">
        <authorList>
            <person name="Seetharam A."/>
            <person name="Woodhouse M."/>
            <person name="Cannon E."/>
        </authorList>
    </citation>
    <scope>NUCLEOTIDE SEQUENCE [LARGE SCALE GENOMIC DNA]</scope>
    <source>
        <strain evidence="2">cv. B73</strain>
    </source>
</reference>
<dbReference type="STRING" id="4577.A0A1D6KCG3"/>
<dbReference type="EMBL" id="CM007647">
    <property type="protein sequence ID" value="ONM00956.1"/>
    <property type="molecule type" value="Genomic_DNA"/>
</dbReference>
<dbReference type="ExpressionAtlas" id="A0A1D6KCG3">
    <property type="expression patterns" value="baseline"/>
</dbReference>
<gene>
    <name evidence="1" type="ORF">ZEAMMB73_Zm00001d030414</name>
</gene>
<dbReference type="PANTHER" id="PTHR42741:SF3">
    <property type="entry name" value="NITROREDUCTASE FAMILY PROTEIN"/>
    <property type="match status" value="1"/>
</dbReference>
<dbReference type="EnsemblPlants" id="Zm00001eb027230_T001">
    <property type="protein sequence ID" value="Zm00001eb027230_P001"/>
    <property type="gene ID" value="Zm00001eb027230"/>
</dbReference>
<dbReference type="Proteomes" id="UP000007305">
    <property type="component" value="Chromosome 1"/>
</dbReference>
<name>A0A1D6KCG3_MAIZE</name>
<protein>
    <submittedName>
        <fullName evidence="1">Nitroreductase family protein</fullName>
    </submittedName>
</protein>
<dbReference type="AlphaFoldDB" id="A0A1D6KCG3"/>
<proteinExistence type="predicted"/>
<reference evidence="1 3" key="1">
    <citation type="submission" date="2015-12" db="EMBL/GenBank/DDBJ databases">
        <title>Update maize B73 reference genome by single molecule sequencing technologies.</title>
        <authorList>
            <consortium name="Maize Genome Sequencing Project"/>
            <person name="Ware D."/>
        </authorList>
    </citation>
    <scope>NUCLEOTIDE SEQUENCE [LARGE SCALE GENOMIC DNA]</scope>
    <source>
        <strain evidence="3">cv. B73</strain>
        <tissue evidence="1">Seedling</tissue>
    </source>
</reference>
<evidence type="ECO:0000313" key="2">
    <source>
        <dbReference type="EnsemblPlants" id="Zm00001eb027230_P001"/>
    </source>
</evidence>
<dbReference type="Gramene" id="Zm00001eb027230_T001">
    <property type="protein sequence ID" value="Zm00001eb027230_P001"/>
    <property type="gene ID" value="Zm00001eb027230"/>
</dbReference>
<accession>A0A1D6KCG3</accession>
<organism evidence="1">
    <name type="scientific">Zea mays</name>
    <name type="common">Maize</name>
    <dbReference type="NCBI Taxonomy" id="4577"/>
    <lineage>
        <taxon>Eukaryota</taxon>
        <taxon>Viridiplantae</taxon>
        <taxon>Streptophyta</taxon>
        <taxon>Embryophyta</taxon>
        <taxon>Tracheophyta</taxon>
        <taxon>Spermatophyta</taxon>
        <taxon>Magnoliopsida</taxon>
        <taxon>Liliopsida</taxon>
        <taxon>Poales</taxon>
        <taxon>Poaceae</taxon>
        <taxon>PACMAD clade</taxon>
        <taxon>Panicoideae</taxon>
        <taxon>Andropogonodae</taxon>
        <taxon>Andropogoneae</taxon>
        <taxon>Tripsacinae</taxon>
        <taxon>Zea</taxon>
    </lineage>
</organism>